<protein>
    <submittedName>
        <fullName evidence="1">Virulence factor SrfB</fullName>
    </submittedName>
</protein>
<reference evidence="1 2" key="1">
    <citation type="submission" date="2020-08" db="EMBL/GenBank/DDBJ databases">
        <title>Description of Xenorhabdus lircayensis sp. nov., the symbiotic bacterium associated with the entomopathogenic nematode Steirnernema unicornum.</title>
        <authorList>
            <person name="Castaneda-Alvarez C."/>
            <person name="Prodan S."/>
            <person name="Zamorano A."/>
            <person name="San-Blas E."/>
            <person name="Aballay E."/>
        </authorList>
    </citation>
    <scope>NUCLEOTIDE SEQUENCE [LARGE SCALE GENOMIC DNA]</scope>
    <source>
        <strain evidence="1 2">VLS</strain>
    </source>
</reference>
<dbReference type="InterPro" id="IPR009216">
    <property type="entry name" value="Virulence_factor_SrfB"/>
</dbReference>
<dbReference type="InterPro" id="IPR043129">
    <property type="entry name" value="ATPase_NBD"/>
</dbReference>
<keyword evidence="2" id="KW-1185">Reference proteome</keyword>
<evidence type="ECO:0000313" key="2">
    <source>
        <dbReference type="Proteomes" id="UP000696184"/>
    </source>
</evidence>
<evidence type="ECO:0000313" key="1">
    <source>
        <dbReference type="EMBL" id="MBI6549579.1"/>
    </source>
</evidence>
<gene>
    <name evidence="1" type="ORF">H8A87_12845</name>
</gene>
<dbReference type="PIRSF" id="PIRSF034585">
    <property type="entry name" value="SrfB"/>
    <property type="match status" value="1"/>
</dbReference>
<comment type="caution">
    <text evidence="1">The sequence shown here is derived from an EMBL/GenBank/DDBJ whole genome shotgun (WGS) entry which is preliminary data.</text>
</comment>
<dbReference type="Proteomes" id="UP000696184">
    <property type="component" value="Unassembled WGS sequence"/>
</dbReference>
<name>A0ABS0U7U2_9GAMM</name>
<dbReference type="SUPFAM" id="SSF53067">
    <property type="entry name" value="Actin-like ATPase domain"/>
    <property type="match status" value="1"/>
</dbReference>
<dbReference type="Pfam" id="PF07520">
    <property type="entry name" value="SrfB"/>
    <property type="match status" value="1"/>
</dbReference>
<dbReference type="EMBL" id="JACOII010000044">
    <property type="protein sequence ID" value="MBI6549579.1"/>
    <property type="molecule type" value="Genomic_DNA"/>
</dbReference>
<dbReference type="RefSeq" id="WP_198690350.1">
    <property type="nucleotide sequence ID" value="NZ_CAWPUD010000043.1"/>
</dbReference>
<sequence length="1010" mass="114441">MLATITDFKEKVTLIRDSGIQFLDFAFALPKHKVYGEYLLAGEDNPVIRLVYNERDNNFLVPSPPGSSAFSVESDYSLALEKSLELYNDIWLPLPFFRLNSPGSFAQGPTNWSRVKFHALDTPDEQGNTWRVTLAFDTKVFPDRKNTQYLAPGDDDVRSGVGFALAGNHHEMGDFLLLKWMDDWLRETYTERATGLWRHYHEDTDKSLSQKEHQAHYLNLVNVLNALLKVPEIQLNDVRLKDNPIIDVDLVLDVGNSRSCGILIEEHNDDNQGLSHHYQLQLRDLSEPQYVYTEPFDSRLEFAQAEFGKQDFSAKSGRSDAFTWPTIGRLGEEAFRMASQRLGTEGSTGLSSPKRYLWDEAPYSPGWRFSRAFVKSDREPQATAAPMTYMINDKGEALYALKPSERMPVFTPNYSRSSLMTMMLSEVLAQALMQINSPAQRLKMTHASTPRQLKNIILTVPPAMPKPERAIFQQSMMQAIRLVWKALGWEDLDQGIDESGREDKNIERKRALPEVHVKWDEATCGQLVYLYNETQNYFGGRSEEFFAATVRPDNKLETGDERTLKIASIDIGGGTTDLVITRYTLDDGSGSNVRIVPTQLFREGFKVAGDDILLDVIQLYLQPAFKAALLNIGYQDLDAEVLMSRLFGSEALEAGKQVLRQQLTLQIFAPVALAILHHYEKFNPETGDQVISTAFNDLLPHPPTDKVREYVDDEVKRNLPTGIEGIENTFSILNVPLNISLMKLHKEFIDARNNRINICQSLRALSEVLWHYNCDILLLTGRPSRLPGIQALIRQLQPVPPARILPLHGYETGGWYPFNKKGLIEDPKSTAAVGAMLCLLAEKSRLSNFYFRTANFKPYSTIRYFGMLDSNNLLKDSNVFYRDIDLDTSGFQLDREQYFESRGEMRLGFRQLDNERWPATPLYTLKIPGARLAAALAGDAVLRLKLEVKEGRGQEAETNGSPEKFRISDMEIVESAQNPRPNDVSFKLNTLIGSGLGETHYWLDSGSIKI</sequence>
<accession>A0ABS0U7U2</accession>
<organism evidence="1 2">
    <name type="scientific">Xenorhabdus lircayensis</name>
    <dbReference type="NCBI Taxonomy" id="2763499"/>
    <lineage>
        <taxon>Bacteria</taxon>
        <taxon>Pseudomonadati</taxon>
        <taxon>Pseudomonadota</taxon>
        <taxon>Gammaproteobacteria</taxon>
        <taxon>Enterobacterales</taxon>
        <taxon>Morganellaceae</taxon>
        <taxon>Xenorhabdus</taxon>
    </lineage>
</organism>
<proteinExistence type="predicted"/>